<accession>A0A068W842</accession>
<evidence type="ECO:0000313" key="3">
    <source>
        <dbReference type="Proteomes" id="UP000492820"/>
    </source>
</evidence>
<dbReference type="OrthoDB" id="20669at2759"/>
<name>A0A068W842_ECHGR</name>
<dbReference type="PANTHER" id="PTHR44525">
    <property type="entry name" value="WD REPEAT-CONTAINING PROTEIN 27"/>
    <property type="match status" value="1"/>
</dbReference>
<dbReference type="InterPro" id="IPR042411">
    <property type="entry name" value="WDR27"/>
</dbReference>
<dbReference type="EMBL" id="LK028576">
    <property type="protein sequence ID" value="CDS15620.1"/>
    <property type="molecule type" value="Genomic_DNA"/>
</dbReference>
<reference evidence="2 3" key="1">
    <citation type="journal article" date="2013" name="Nature">
        <title>The genomes of four tapeworm species reveal adaptations to parasitism.</title>
        <authorList>
            <person name="Tsai I.J."/>
            <person name="Zarowiecki M."/>
            <person name="Holroyd N."/>
            <person name="Garciarrubio A."/>
            <person name="Sanchez-Flores A."/>
            <person name="Brooks K.L."/>
            <person name="Tracey A."/>
            <person name="Bobes R.J."/>
            <person name="Fragoso G."/>
            <person name="Sciutto E."/>
            <person name="Aslett M."/>
            <person name="Beasley H."/>
            <person name="Bennett H.M."/>
            <person name="Cai J."/>
            <person name="Camicia F."/>
            <person name="Clark R."/>
            <person name="Cucher M."/>
            <person name="De Silva N."/>
            <person name="Day T.A."/>
            <person name="Deplazes P."/>
            <person name="Estrada K."/>
            <person name="Fernandez C."/>
            <person name="Holland P.W."/>
            <person name="Hou J."/>
            <person name="Hu S."/>
            <person name="Huckvale T."/>
            <person name="Hung S.S."/>
            <person name="Kamenetzky L."/>
            <person name="Keane J.A."/>
            <person name="Kiss F."/>
            <person name="Koziol U."/>
            <person name="Lambert O."/>
            <person name="Liu K."/>
            <person name="Luo X."/>
            <person name="Luo Y."/>
            <person name="Macchiaroli N."/>
            <person name="Nichol S."/>
            <person name="Paps J."/>
            <person name="Parkinson J."/>
            <person name="Pouchkina-Stantcheva N."/>
            <person name="Riddiford N."/>
            <person name="Rosenzvit M."/>
            <person name="Salinas G."/>
            <person name="Wasmuth J.D."/>
            <person name="Zamanian M."/>
            <person name="Zheng Y."/>
            <person name="Cai X."/>
            <person name="Soberon X."/>
            <person name="Olson P.D."/>
            <person name="Laclette J.P."/>
            <person name="Brehm K."/>
            <person name="Berriman M."/>
            <person name="Garciarrubio A."/>
            <person name="Bobes R.J."/>
            <person name="Fragoso G."/>
            <person name="Sanchez-Flores A."/>
            <person name="Estrada K."/>
            <person name="Cevallos M.A."/>
            <person name="Morett E."/>
            <person name="Gonzalez V."/>
            <person name="Portillo T."/>
            <person name="Ochoa-Leyva A."/>
            <person name="Jose M.V."/>
            <person name="Sciutto E."/>
            <person name="Landa A."/>
            <person name="Jimenez L."/>
            <person name="Valdes V."/>
            <person name="Carrero J.C."/>
            <person name="Larralde C."/>
            <person name="Morales-Montor J."/>
            <person name="Limon-Lason J."/>
            <person name="Soberon X."/>
            <person name="Laclette J.P."/>
        </authorList>
    </citation>
    <scope>NUCLEOTIDE SEQUENCE [LARGE SCALE GENOMIC DNA]</scope>
</reference>
<keyword evidence="1" id="KW-0853">WD repeat</keyword>
<evidence type="ECO:0000313" key="2">
    <source>
        <dbReference type="EMBL" id="CDS15620.1"/>
    </source>
</evidence>
<evidence type="ECO:0000256" key="1">
    <source>
        <dbReference type="PROSITE-ProRule" id="PRU00221"/>
    </source>
</evidence>
<reference evidence="2" key="2">
    <citation type="submission" date="2014-06" db="EMBL/GenBank/DDBJ databases">
        <authorList>
            <person name="Aslett M."/>
        </authorList>
    </citation>
    <scope>NUCLEOTIDE SEQUENCE</scope>
</reference>
<reference evidence="4" key="3">
    <citation type="submission" date="2020-10" db="UniProtKB">
        <authorList>
            <consortium name="WormBaseParasite"/>
        </authorList>
    </citation>
    <scope>IDENTIFICATION</scope>
</reference>
<organism evidence="2">
    <name type="scientific">Echinococcus granulosus</name>
    <name type="common">Hydatid tapeworm</name>
    <dbReference type="NCBI Taxonomy" id="6210"/>
    <lineage>
        <taxon>Eukaryota</taxon>
        <taxon>Metazoa</taxon>
        <taxon>Spiralia</taxon>
        <taxon>Lophotrochozoa</taxon>
        <taxon>Platyhelminthes</taxon>
        <taxon>Cestoda</taxon>
        <taxon>Eucestoda</taxon>
        <taxon>Cyclophyllidea</taxon>
        <taxon>Taeniidae</taxon>
        <taxon>Echinococcus</taxon>
        <taxon>Echinococcus granulosus group</taxon>
    </lineage>
</organism>
<protein>
    <submittedName>
        <fullName evidence="2 4">WD repeat containing protein 27</fullName>
    </submittedName>
</protein>
<proteinExistence type="predicted"/>
<dbReference type="SUPFAM" id="SSF50978">
    <property type="entry name" value="WD40 repeat-like"/>
    <property type="match status" value="2"/>
</dbReference>
<dbReference type="PROSITE" id="PS50294">
    <property type="entry name" value="WD_REPEATS_REGION"/>
    <property type="match status" value="1"/>
</dbReference>
<evidence type="ECO:0000313" key="4">
    <source>
        <dbReference type="WBParaSite" id="EgrG_000802300"/>
    </source>
</evidence>
<dbReference type="InterPro" id="IPR001680">
    <property type="entry name" value="WD40_rpt"/>
</dbReference>
<dbReference type="Proteomes" id="UP000492820">
    <property type="component" value="Unassembled WGS sequence"/>
</dbReference>
<sequence length="901" mass="98823">MSRVSAHYDGYEIKYLSFSENFACFVPPNDLKTVFILEISRLRLCDEEKSLSKTEPKSLCYEHYEAKIVRHFEFGNMIYVLTYDDVAIRVHRSKISTTGDVQTSCISEVPQESVSAVDFDVQQMRVALASPFNVYICNLDNRCEILDLGTHMRKVTSVNFLATDFLGSLDESGLCKVWNTGTLILHVSVLLNGMSSFVCAKDLMFYGTTDGQIYSTSITNSKSRPEYFSIIPRPPIISGNHDFKGSFRQEWNIATAMKSISISDQAASEVLAIGLCPSHQSNLHMLCIVTTTGIYLLNQRTRTFDMTFPINNLLLPNWCYATSAEIFVSKNFVLIGLRSLNGRCVLISVDMEILSDLDHEQSELSSVESIKSCELSFLATAALSGSNTLGKALVCRNLAPKMQQASASQDKSIVWHLNSRSGSRNAPANQPVTFGHAVKSSGYAPQGSKVTMFRPQIAIHKAKENAESAKTELTNKLHRRYRYDPEPSFCCLVSERLEAEETPIYSVSYSPTDDRVAVAQGNGLCSILRTARSGDRARPGGWREQTVLVGHQGIVSSAEWSLDGHLIITTSTDRTARLWSANGGALRLVVASPRGGCADGHGQPLRTISATTNTKNCPISSAFVDHVQFGKFHLQDSFFHVTCQNKIFFFTFNIDKNSNVLQKCHKMASYRQVARFVFDSCTRLTAVSSTNLFYSYLLLAVGSDRCLYILDINSKKIVREIQAIHKATVTGVAINQGSLYSSFTAENPSNRAYECGFGGSGDTAGAYSFFATAAPGDSVRLWDLRVARGHVAEVACCRAPFGTGEGSGVGGAVRDSAVPPVSLTFSPCGRYVCFGALASTSTTQYLTPTVVDIRQVCRPLAHLTLPDRRPSISSAATVVAWNPIRPEITTGSLDGRLSIFG</sequence>
<dbReference type="WBParaSite" id="EgrG_000802300">
    <property type="protein sequence ID" value="EgrG_000802300"/>
    <property type="gene ID" value="EgrG_000802300"/>
</dbReference>
<dbReference type="InterPro" id="IPR036322">
    <property type="entry name" value="WD40_repeat_dom_sf"/>
</dbReference>
<dbReference type="SMART" id="SM00320">
    <property type="entry name" value="WD40"/>
    <property type="match status" value="5"/>
</dbReference>
<dbReference type="InterPro" id="IPR015943">
    <property type="entry name" value="WD40/YVTN_repeat-like_dom_sf"/>
</dbReference>
<dbReference type="PROSITE" id="PS50082">
    <property type="entry name" value="WD_REPEATS_2"/>
    <property type="match status" value="1"/>
</dbReference>
<dbReference type="AlphaFoldDB" id="A0A068W842"/>
<dbReference type="Gene3D" id="2.130.10.10">
    <property type="entry name" value="YVTN repeat-like/Quinoprotein amine dehydrogenase"/>
    <property type="match status" value="2"/>
</dbReference>
<dbReference type="Pfam" id="PF00400">
    <property type="entry name" value="WD40"/>
    <property type="match status" value="1"/>
</dbReference>
<feature type="repeat" description="WD" evidence="1">
    <location>
        <begin position="548"/>
        <end position="589"/>
    </location>
</feature>
<dbReference type="PANTHER" id="PTHR44525:SF1">
    <property type="entry name" value="WD REPEAT-CONTAINING PROTEIN 27"/>
    <property type="match status" value="1"/>
</dbReference>
<gene>
    <name evidence="2" type="ORF">EgrG_000802300</name>
</gene>